<gene>
    <name evidence="2" type="ORF">PCON_11820</name>
</gene>
<dbReference type="eggNOG" id="ENOG502SMWI">
    <property type="taxonomic scope" value="Eukaryota"/>
</dbReference>
<organism evidence="2 3">
    <name type="scientific">Pyronema omphalodes (strain CBS 100304)</name>
    <name type="common">Pyronema confluens</name>
    <dbReference type="NCBI Taxonomy" id="1076935"/>
    <lineage>
        <taxon>Eukaryota</taxon>
        <taxon>Fungi</taxon>
        <taxon>Dikarya</taxon>
        <taxon>Ascomycota</taxon>
        <taxon>Pezizomycotina</taxon>
        <taxon>Pezizomycetes</taxon>
        <taxon>Pezizales</taxon>
        <taxon>Pyronemataceae</taxon>
        <taxon>Pyronema</taxon>
    </lineage>
</organism>
<accession>U4L5Z0</accession>
<proteinExistence type="predicted"/>
<evidence type="ECO:0000313" key="3">
    <source>
        <dbReference type="Proteomes" id="UP000018144"/>
    </source>
</evidence>
<dbReference type="AlphaFoldDB" id="U4L5Z0"/>
<evidence type="ECO:0000313" key="2">
    <source>
        <dbReference type="EMBL" id="CCX12226.1"/>
    </source>
</evidence>
<feature type="compositionally biased region" description="Basic and acidic residues" evidence="1">
    <location>
        <begin position="235"/>
        <end position="244"/>
    </location>
</feature>
<sequence>MRLDEMVGAAIDGSECGSGGKILLRRDAIPDILHISDLSHHSHSQQNSPRSGARNEHVFNEYHYGGSYQRRSFDGTTDRLMDFAHVATQIDSRSRDTRGSVGIIDPLLRQAPPPATPAINTEYTHLAQSRSASPATDSAVEFLSQEPRCSYCTTCTTGSPLRKVVSHIFGRNKLSTRQIPKNVWVYYCRKHYQRSRYRNPKGFARQQVSLVRRQCDRLEKWGGVKQWVIKVRRREEMRMSREGGDEGEDLSDGDEEEGEGPDGTRRRRSSTGSQNWIMKHTGSDRTIQDVYELLDKIDIEVQNNGGKFPDVELLPYVDLALAVGGGEDGSMEQTMDQEMNQEAESRNAKELFYTANGYGGFLSQPRTDHTRCFALWVLSGA</sequence>
<dbReference type="STRING" id="1076935.U4L5Z0"/>
<evidence type="ECO:0000256" key="1">
    <source>
        <dbReference type="SAM" id="MobiDB-lite"/>
    </source>
</evidence>
<dbReference type="OrthoDB" id="4161595at2759"/>
<reference evidence="2 3" key="1">
    <citation type="journal article" date="2013" name="PLoS Genet.">
        <title>The genome and development-dependent transcriptomes of Pyronema confluens: a window into fungal evolution.</title>
        <authorList>
            <person name="Traeger S."/>
            <person name="Altegoer F."/>
            <person name="Freitag M."/>
            <person name="Gabaldon T."/>
            <person name="Kempken F."/>
            <person name="Kumar A."/>
            <person name="Marcet-Houben M."/>
            <person name="Poggeler S."/>
            <person name="Stajich J.E."/>
            <person name="Nowrousian M."/>
        </authorList>
    </citation>
    <scope>NUCLEOTIDE SEQUENCE [LARGE SCALE GENOMIC DNA]</scope>
    <source>
        <strain evidence="3">CBS 100304</strain>
        <tissue evidence="2">Vegetative mycelium</tissue>
    </source>
</reference>
<protein>
    <submittedName>
        <fullName evidence="2">Uncharacterized protein</fullName>
    </submittedName>
</protein>
<dbReference type="Proteomes" id="UP000018144">
    <property type="component" value="Unassembled WGS sequence"/>
</dbReference>
<name>U4L5Z0_PYROM</name>
<feature type="compositionally biased region" description="Acidic residues" evidence="1">
    <location>
        <begin position="245"/>
        <end position="260"/>
    </location>
</feature>
<keyword evidence="3" id="KW-1185">Reference proteome</keyword>
<feature type="region of interest" description="Disordered" evidence="1">
    <location>
        <begin position="235"/>
        <end position="279"/>
    </location>
</feature>
<dbReference type="EMBL" id="HF935685">
    <property type="protein sequence ID" value="CCX12226.1"/>
    <property type="molecule type" value="Genomic_DNA"/>
</dbReference>